<comment type="function">
    <text evidence="1">Could be involved in insertion of integral membrane proteins into the membrane.</text>
</comment>
<dbReference type="HAMAP" id="MF_00386">
    <property type="entry name" value="UPF0161_YidD"/>
    <property type="match status" value="1"/>
</dbReference>
<dbReference type="AlphaFoldDB" id="A0A542ZPR7"/>
<gene>
    <name evidence="2" type="ORF">FB461_1851</name>
</gene>
<comment type="subcellular location">
    <subcellularLocation>
        <location evidence="1">Cell membrane</location>
        <topology evidence="1">Peripheral membrane protein</topology>
        <orientation evidence="1">Cytoplasmic side</orientation>
    </subcellularLocation>
</comment>
<dbReference type="OrthoDB" id="9801753at2"/>
<keyword evidence="1" id="KW-0472">Membrane</keyword>
<evidence type="ECO:0000256" key="1">
    <source>
        <dbReference type="HAMAP-Rule" id="MF_00386"/>
    </source>
</evidence>
<protein>
    <recommendedName>
        <fullName evidence="1">Putative membrane protein insertion efficiency factor</fullName>
    </recommendedName>
</protein>
<proteinExistence type="inferred from homology"/>
<dbReference type="PANTHER" id="PTHR33383:SF1">
    <property type="entry name" value="MEMBRANE PROTEIN INSERTION EFFICIENCY FACTOR-RELATED"/>
    <property type="match status" value="1"/>
</dbReference>
<organism evidence="2 3">
    <name type="scientific">Rarobacter faecitabidus</name>
    <dbReference type="NCBI Taxonomy" id="13243"/>
    <lineage>
        <taxon>Bacteria</taxon>
        <taxon>Bacillati</taxon>
        <taxon>Actinomycetota</taxon>
        <taxon>Actinomycetes</taxon>
        <taxon>Micrococcales</taxon>
        <taxon>Rarobacteraceae</taxon>
        <taxon>Rarobacter</taxon>
    </lineage>
</organism>
<evidence type="ECO:0000313" key="2">
    <source>
        <dbReference type="EMBL" id="TQL62210.1"/>
    </source>
</evidence>
<comment type="similarity">
    <text evidence="1">Belongs to the UPF0161 family.</text>
</comment>
<keyword evidence="3" id="KW-1185">Reference proteome</keyword>
<evidence type="ECO:0000313" key="3">
    <source>
        <dbReference type="Proteomes" id="UP000315389"/>
    </source>
</evidence>
<keyword evidence="1" id="KW-1003">Cell membrane</keyword>
<dbReference type="Pfam" id="PF01809">
    <property type="entry name" value="YidD"/>
    <property type="match status" value="1"/>
</dbReference>
<comment type="caution">
    <text evidence="2">The sequence shown here is derived from an EMBL/GenBank/DDBJ whole genome shotgun (WGS) entry which is preliminary data.</text>
</comment>
<dbReference type="NCBIfam" id="TIGR00278">
    <property type="entry name" value="membrane protein insertion efficiency factor YidD"/>
    <property type="match status" value="1"/>
</dbReference>
<dbReference type="Proteomes" id="UP000315389">
    <property type="component" value="Unassembled WGS sequence"/>
</dbReference>
<reference evidence="2 3" key="1">
    <citation type="submission" date="2019-06" db="EMBL/GenBank/DDBJ databases">
        <title>Sequencing the genomes of 1000 actinobacteria strains.</title>
        <authorList>
            <person name="Klenk H.-P."/>
        </authorList>
    </citation>
    <scope>NUCLEOTIDE SEQUENCE [LARGE SCALE GENOMIC DNA]</scope>
    <source>
        <strain evidence="2 3">DSM 4813</strain>
    </source>
</reference>
<dbReference type="SMART" id="SM01234">
    <property type="entry name" value="Haemolytic"/>
    <property type="match status" value="1"/>
</dbReference>
<dbReference type="EMBL" id="VFOS01000002">
    <property type="protein sequence ID" value="TQL62210.1"/>
    <property type="molecule type" value="Genomic_DNA"/>
</dbReference>
<dbReference type="InterPro" id="IPR002696">
    <property type="entry name" value="Membr_insert_effic_factor_YidD"/>
</dbReference>
<name>A0A542ZPR7_RARFA</name>
<accession>A0A542ZPR7</accession>
<dbReference type="PANTHER" id="PTHR33383">
    <property type="entry name" value="MEMBRANE PROTEIN INSERTION EFFICIENCY FACTOR-RELATED"/>
    <property type="match status" value="1"/>
</dbReference>
<dbReference type="RefSeq" id="WP_142121313.1">
    <property type="nucleotide sequence ID" value="NZ_VFOS01000002.1"/>
</dbReference>
<sequence>MDQHDGPCELVHPIRSSRGRGTVAVIRWYQRKISPYLGPRCRYYPTCSAYALGAIERHGLIKGITLGAWRLAKCNQFSSGGIDDVPEKFRLSFRGYDSHAGIETNERESDDDARVKE</sequence>
<dbReference type="GO" id="GO:0005886">
    <property type="term" value="C:plasma membrane"/>
    <property type="evidence" value="ECO:0007669"/>
    <property type="project" value="UniProtKB-SubCell"/>
</dbReference>